<dbReference type="EMBL" id="GL376610">
    <property type="status" value="NOT_ANNOTATED_CDS"/>
    <property type="molecule type" value="Genomic_DNA"/>
</dbReference>
<proteinExistence type="predicted"/>
<dbReference type="Proteomes" id="UP000019132">
    <property type="component" value="Unassembled WGS sequence"/>
</dbReference>
<dbReference type="OMA" id="STHQFAF"/>
<reference evidence="2" key="1">
    <citation type="journal article" date="2010" name="Genome Biol.">
        <title>Genome sequence of the necrotrophic plant pathogen Pythium ultimum reveals original pathogenicity mechanisms and effector repertoire.</title>
        <authorList>
            <person name="Levesque C.A."/>
            <person name="Brouwer H."/>
            <person name="Cano L."/>
            <person name="Hamilton J.P."/>
            <person name="Holt C."/>
            <person name="Huitema E."/>
            <person name="Raffaele S."/>
            <person name="Robideau G.P."/>
            <person name="Thines M."/>
            <person name="Win J."/>
            <person name="Zerillo M.M."/>
            <person name="Beakes G.W."/>
            <person name="Boore J.L."/>
            <person name="Busam D."/>
            <person name="Dumas B."/>
            <person name="Ferriera S."/>
            <person name="Fuerstenberg S.I."/>
            <person name="Gachon C.M."/>
            <person name="Gaulin E."/>
            <person name="Govers F."/>
            <person name="Grenville-Briggs L."/>
            <person name="Horner N."/>
            <person name="Hostetler J."/>
            <person name="Jiang R.H."/>
            <person name="Johnson J."/>
            <person name="Krajaejun T."/>
            <person name="Lin H."/>
            <person name="Meijer H.J."/>
            <person name="Moore B."/>
            <person name="Morris P."/>
            <person name="Phuntmart V."/>
            <person name="Puiu D."/>
            <person name="Shetty J."/>
            <person name="Stajich J.E."/>
            <person name="Tripathy S."/>
            <person name="Wawra S."/>
            <person name="van West P."/>
            <person name="Whitty B.R."/>
            <person name="Coutinho P.M."/>
            <person name="Henrissat B."/>
            <person name="Martin F."/>
            <person name="Thomas P.D."/>
            <person name="Tyler B.M."/>
            <person name="De Vries R.P."/>
            <person name="Kamoun S."/>
            <person name="Yandell M."/>
            <person name="Tisserat N."/>
            <person name="Buell C.R."/>
        </authorList>
    </citation>
    <scope>NUCLEOTIDE SEQUENCE</scope>
    <source>
        <strain evidence="2">DAOM:BR144</strain>
    </source>
</reference>
<name>K3X5K2_GLOUD</name>
<reference evidence="2" key="2">
    <citation type="submission" date="2010-04" db="EMBL/GenBank/DDBJ databases">
        <authorList>
            <person name="Buell R."/>
            <person name="Hamilton J."/>
            <person name="Hostetler J."/>
        </authorList>
    </citation>
    <scope>NUCLEOTIDE SEQUENCE [LARGE SCALE GENOMIC DNA]</scope>
    <source>
        <strain evidence="2">DAOM:BR144</strain>
    </source>
</reference>
<dbReference type="AlphaFoldDB" id="K3X5K2"/>
<dbReference type="EnsemblProtists" id="PYU1_T012501">
    <property type="protein sequence ID" value="PYU1_T012501"/>
    <property type="gene ID" value="PYU1_G012475"/>
</dbReference>
<dbReference type="VEuPathDB" id="FungiDB:PYU1_G012475"/>
<reference evidence="1" key="3">
    <citation type="submission" date="2015-02" db="UniProtKB">
        <authorList>
            <consortium name="EnsemblProtists"/>
        </authorList>
    </citation>
    <scope>IDENTIFICATION</scope>
    <source>
        <strain evidence="1">DAOM BR144</strain>
    </source>
</reference>
<protein>
    <submittedName>
        <fullName evidence="1">Uncharacterized protein</fullName>
    </submittedName>
</protein>
<evidence type="ECO:0000313" key="2">
    <source>
        <dbReference type="Proteomes" id="UP000019132"/>
    </source>
</evidence>
<sequence length="106" mass="12152">MKVVASCSPSERLQTVQDYTEVMTPVVYCIYMIVVSHLPNRAFYANLKEADDDSIVHNIDNIMLYGSLELLSYVLGWKLRVSSTHQFAFVLETQWDLTSLEHYGSD</sequence>
<dbReference type="InParanoid" id="K3X5K2"/>
<organism evidence="1 2">
    <name type="scientific">Globisporangium ultimum (strain ATCC 200006 / CBS 805.95 / DAOM BR144)</name>
    <name type="common">Pythium ultimum</name>
    <dbReference type="NCBI Taxonomy" id="431595"/>
    <lineage>
        <taxon>Eukaryota</taxon>
        <taxon>Sar</taxon>
        <taxon>Stramenopiles</taxon>
        <taxon>Oomycota</taxon>
        <taxon>Peronosporomycetes</taxon>
        <taxon>Pythiales</taxon>
        <taxon>Pythiaceae</taxon>
        <taxon>Globisporangium</taxon>
    </lineage>
</organism>
<keyword evidence="2" id="KW-1185">Reference proteome</keyword>
<dbReference type="HOGENOM" id="CLU_2228572_0_0_1"/>
<evidence type="ECO:0000313" key="1">
    <source>
        <dbReference type="EnsemblProtists" id="PYU1_T012501"/>
    </source>
</evidence>
<accession>K3X5K2</accession>